<comment type="caution">
    <text evidence="2">The sequence shown here is derived from an EMBL/GenBank/DDBJ whole genome shotgun (WGS) entry which is preliminary data.</text>
</comment>
<name>A0A934MSQ0_9BACL</name>
<dbReference type="RefSeq" id="WP_199021764.1">
    <property type="nucleotide sequence ID" value="NZ_JAELUP010000117.1"/>
</dbReference>
<organism evidence="2 3">
    <name type="scientific">Paenibacillus roseus</name>
    <dbReference type="NCBI Taxonomy" id="2798579"/>
    <lineage>
        <taxon>Bacteria</taxon>
        <taxon>Bacillati</taxon>
        <taxon>Bacillota</taxon>
        <taxon>Bacilli</taxon>
        <taxon>Bacillales</taxon>
        <taxon>Paenibacillaceae</taxon>
        <taxon>Paenibacillus</taxon>
    </lineage>
</organism>
<dbReference type="SUPFAM" id="SSF54171">
    <property type="entry name" value="DNA-binding domain"/>
    <property type="match status" value="1"/>
</dbReference>
<dbReference type="EMBL" id="JAELUP010000117">
    <property type="protein sequence ID" value="MBJ6364163.1"/>
    <property type="molecule type" value="Genomic_DNA"/>
</dbReference>
<reference evidence="2" key="1">
    <citation type="submission" date="2020-12" db="EMBL/GenBank/DDBJ databases">
        <authorList>
            <person name="Huq M.A."/>
        </authorList>
    </citation>
    <scope>NUCLEOTIDE SEQUENCE</scope>
    <source>
        <strain evidence="2">MAHUQ-46</strain>
    </source>
</reference>
<dbReference type="AlphaFoldDB" id="A0A934MSQ0"/>
<dbReference type="InterPro" id="IPR016177">
    <property type="entry name" value="DNA-bd_dom_sf"/>
</dbReference>
<gene>
    <name evidence="2" type="ORF">JFN88_23385</name>
</gene>
<keyword evidence="3" id="KW-1185">Reference proteome</keyword>
<evidence type="ECO:0000313" key="3">
    <source>
        <dbReference type="Proteomes" id="UP000640274"/>
    </source>
</evidence>
<evidence type="ECO:0000313" key="2">
    <source>
        <dbReference type="EMBL" id="MBJ6364163.1"/>
    </source>
</evidence>
<dbReference type="Proteomes" id="UP000640274">
    <property type="component" value="Unassembled WGS sequence"/>
</dbReference>
<accession>A0A934MSQ0</accession>
<dbReference type="GO" id="GO:0003677">
    <property type="term" value="F:DNA binding"/>
    <property type="evidence" value="ECO:0007669"/>
    <property type="project" value="InterPro"/>
</dbReference>
<protein>
    <recommendedName>
        <fullName evidence="4">AP2 domain-containing protein</fullName>
    </recommendedName>
</protein>
<evidence type="ECO:0008006" key="4">
    <source>
        <dbReference type="Google" id="ProtNLM"/>
    </source>
</evidence>
<evidence type="ECO:0000256" key="1">
    <source>
        <dbReference type="SAM" id="MobiDB-lite"/>
    </source>
</evidence>
<feature type="region of interest" description="Disordered" evidence="1">
    <location>
        <begin position="1"/>
        <end position="20"/>
    </location>
</feature>
<sequence length="195" mass="22616">MRLFKKEQDHQNLSKKTQDKYIEGVRVPSLQQKIRKDNYSGHKGVTRDSRVQKWHAYIGLKGKSMHLGYFVDKRDAITTRIAAEEKFHKPYIEKFVENTEETEKEGTEKLNTKLEDTELPIHVNKAELSKHALYKGEISQQDLSVLLNVTRGAINGRLKRGTLPPFDGHYENGRGWWLYETVKALLPVGDLNRNK</sequence>
<proteinExistence type="predicted"/>